<evidence type="ECO:0008006" key="5">
    <source>
        <dbReference type="Google" id="ProtNLM"/>
    </source>
</evidence>
<dbReference type="RefSeq" id="WP_366086570.1">
    <property type="nucleotide sequence ID" value="NZ_JBFASG010000002.1"/>
</dbReference>
<reference evidence="3 4" key="1">
    <citation type="submission" date="2024-06" db="EMBL/GenBank/DDBJ databases">
        <title>The Natural Products Discovery Center: Release of the First 8490 Sequenced Strains for Exploring Actinobacteria Biosynthetic Diversity.</title>
        <authorList>
            <person name="Kalkreuter E."/>
            <person name="Kautsar S.A."/>
            <person name="Yang D."/>
            <person name="Bader C.D."/>
            <person name="Teijaro C.N."/>
            <person name="Fluegel L."/>
            <person name="Davis C.M."/>
            <person name="Simpson J.R."/>
            <person name="Lauterbach L."/>
            <person name="Steele A.D."/>
            <person name="Gui C."/>
            <person name="Meng S."/>
            <person name="Li G."/>
            <person name="Viehrig K."/>
            <person name="Ye F."/>
            <person name="Su P."/>
            <person name="Kiefer A.F."/>
            <person name="Nichols A."/>
            <person name="Cepeda A.J."/>
            <person name="Yan W."/>
            <person name="Fan B."/>
            <person name="Jiang Y."/>
            <person name="Adhikari A."/>
            <person name="Zheng C.-J."/>
            <person name="Schuster L."/>
            <person name="Cowan T.M."/>
            <person name="Smanski M.J."/>
            <person name="Chevrette M.G."/>
            <person name="De Carvalho L.P.S."/>
            <person name="Shen B."/>
        </authorList>
    </citation>
    <scope>NUCLEOTIDE SEQUENCE [LARGE SCALE GENOMIC DNA]</scope>
    <source>
        <strain evidence="3 4">NPDC053791</strain>
    </source>
</reference>
<feature type="signal peptide" evidence="2">
    <location>
        <begin position="1"/>
        <end position="19"/>
    </location>
</feature>
<proteinExistence type="predicted"/>
<dbReference type="EMBL" id="JBFASG010000002">
    <property type="protein sequence ID" value="MEV4921725.1"/>
    <property type="molecule type" value="Genomic_DNA"/>
</dbReference>
<evidence type="ECO:0000313" key="3">
    <source>
        <dbReference type="EMBL" id="MEV4921725.1"/>
    </source>
</evidence>
<sequence>MRKRGMAVAAATASVLMVAGCSSSSGGGKDGGKPSAKKTESAAERQAREAREAAAKDRQAMLDAAVKFRKAEIAHDGRAACALKTAEGRYGDSPEKCVDFYKPRANDKPADEELARATVTVTGDPVEVPAIGNHPAGKGVMVTTQTTGDDGRVGVVRDALRMLKISGQWLVDQSKQVLDSEMTASSPVVSALMRSH</sequence>
<accession>A0ABV3IMN8</accession>
<evidence type="ECO:0000256" key="2">
    <source>
        <dbReference type="SAM" id="SignalP"/>
    </source>
</evidence>
<keyword evidence="2" id="KW-0732">Signal</keyword>
<feature type="compositionally biased region" description="Basic and acidic residues" evidence="1">
    <location>
        <begin position="37"/>
        <end position="58"/>
    </location>
</feature>
<feature type="chain" id="PRO_5047340516" description="Lipoprotein" evidence="2">
    <location>
        <begin position="20"/>
        <end position="196"/>
    </location>
</feature>
<feature type="region of interest" description="Disordered" evidence="1">
    <location>
        <begin position="21"/>
        <end position="58"/>
    </location>
</feature>
<keyword evidence="4" id="KW-1185">Reference proteome</keyword>
<organism evidence="3 4">
    <name type="scientific">Streptomyces roseoverticillatus</name>
    <dbReference type="NCBI Taxonomy" id="66429"/>
    <lineage>
        <taxon>Bacteria</taxon>
        <taxon>Bacillati</taxon>
        <taxon>Actinomycetota</taxon>
        <taxon>Actinomycetes</taxon>
        <taxon>Kitasatosporales</taxon>
        <taxon>Streptomycetaceae</taxon>
        <taxon>Streptomyces</taxon>
    </lineage>
</organism>
<comment type="caution">
    <text evidence="3">The sequence shown here is derived from an EMBL/GenBank/DDBJ whole genome shotgun (WGS) entry which is preliminary data.</text>
</comment>
<protein>
    <recommendedName>
        <fullName evidence="5">Lipoprotein</fullName>
    </recommendedName>
</protein>
<dbReference type="Proteomes" id="UP001552479">
    <property type="component" value="Unassembled WGS sequence"/>
</dbReference>
<evidence type="ECO:0000256" key="1">
    <source>
        <dbReference type="SAM" id="MobiDB-lite"/>
    </source>
</evidence>
<name>A0ABV3IMN8_9ACTN</name>
<dbReference type="PROSITE" id="PS51257">
    <property type="entry name" value="PROKAR_LIPOPROTEIN"/>
    <property type="match status" value="1"/>
</dbReference>
<evidence type="ECO:0000313" key="4">
    <source>
        <dbReference type="Proteomes" id="UP001552479"/>
    </source>
</evidence>
<gene>
    <name evidence="3" type="ORF">AB0L03_02540</name>
</gene>